<dbReference type="WBParaSite" id="HPBE_0000380101-mRNA-1">
    <property type="protein sequence ID" value="HPBE_0000380101-mRNA-1"/>
    <property type="gene ID" value="HPBE_0000380101"/>
</dbReference>
<keyword evidence="2" id="KW-1185">Reference proteome</keyword>
<accession>A0A3P7V8L5</accession>
<proteinExistence type="predicted"/>
<evidence type="ECO:0000313" key="3">
    <source>
        <dbReference type="WBParaSite" id="HPBE_0000380101-mRNA-1"/>
    </source>
</evidence>
<dbReference type="Proteomes" id="UP000050761">
    <property type="component" value="Unassembled WGS sequence"/>
</dbReference>
<sequence>MLGKVRPMQRLLGGGVRRFHVCGGSRSSWQDSFKMGHIKPELGDKKPTHIVVGAGSAGCVVGELLKSPHVHTGSPQPT</sequence>
<evidence type="ECO:0000313" key="1">
    <source>
        <dbReference type="EMBL" id="VDO43866.1"/>
    </source>
</evidence>
<name>A0A183FCA9_HELPZ</name>
<reference evidence="3" key="2">
    <citation type="submission" date="2019-09" db="UniProtKB">
        <authorList>
            <consortium name="WormBaseParasite"/>
        </authorList>
    </citation>
    <scope>IDENTIFICATION</scope>
</reference>
<organism evidence="2 3">
    <name type="scientific">Heligmosomoides polygyrus</name>
    <name type="common">Parasitic roundworm</name>
    <dbReference type="NCBI Taxonomy" id="6339"/>
    <lineage>
        <taxon>Eukaryota</taxon>
        <taxon>Metazoa</taxon>
        <taxon>Ecdysozoa</taxon>
        <taxon>Nematoda</taxon>
        <taxon>Chromadorea</taxon>
        <taxon>Rhabditida</taxon>
        <taxon>Rhabditina</taxon>
        <taxon>Rhabditomorpha</taxon>
        <taxon>Strongyloidea</taxon>
        <taxon>Heligmosomidae</taxon>
        <taxon>Heligmosomoides</taxon>
    </lineage>
</organism>
<dbReference type="AlphaFoldDB" id="A0A183FCA9"/>
<evidence type="ECO:0000313" key="2">
    <source>
        <dbReference type="Proteomes" id="UP000050761"/>
    </source>
</evidence>
<protein>
    <submittedName>
        <fullName evidence="3">GMC_OxRdtase_N domain-containing protein</fullName>
    </submittedName>
</protein>
<dbReference type="EMBL" id="UZAH01015405">
    <property type="protein sequence ID" value="VDO43866.1"/>
    <property type="molecule type" value="Genomic_DNA"/>
</dbReference>
<reference evidence="1 2" key="1">
    <citation type="submission" date="2018-11" db="EMBL/GenBank/DDBJ databases">
        <authorList>
            <consortium name="Pathogen Informatics"/>
        </authorList>
    </citation>
    <scope>NUCLEOTIDE SEQUENCE [LARGE SCALE GENOMIC DNA]</scope>
</reference>
<accession>A0A183FCA9</accession>
<gene>
    <name evidence="1" type="ORF">HPBE_LOCUS3802</name>
</gene>